<evidence type="ECO:0000313" key="12">
    <source>
        <dbReference type="EMBL" id="MDC8013223.1"/>
    </source>
</evidence>
<evidence type="ECO:0000256" key="1">
    <source>
        <dbReference type="ARBA" id="ARBA00022722"/>
    </source>
</evidence>
<evidence type="ECO:0000256" key="2">
    <source>
        <dbReference type="ARBA" id="ARBA00022741"/>
    </source>
</evidence>
<dbReference type="Gene3D" id="1.10.10.990">
    <property type="match status" value="1"/>
</dbReference>
<evidence type="ECO:0000259" key="11">
    <source>
        <dbReference type="Pfam" id="PF17946"/>
    </source>
</evidence>
<keyword evidence="1 10" id="KW-0540">Nuclease</keyword>
<dbReference type="SUPFAM" id="SSF52980">
    <property type="entry name" value="Restriction endonuclease-like"/>
    <property type="match status" value="1"/>
</dbReference>
<dbReference type="Gene3D" id="3.40.50.10930">
    <property type="match status" value="1"/>
</dbReference>
<dbReference type="AlphaFoldDB" id="A0A9X3YM32"/>
<dbReference type="PANTHER" id="PTHR30591:SF1">
    <property type="entry name" value="RECBCD ENZYME SUBUNIT RECC"/>
    <property type="match status" value="1"/>
</dbReference>
<evidence type="ECO:0000256" key="3">
    <source>
        <dbReference type="ARBA" id="ARBA00022763"/>
    </source>
</evidence>
<evidence type="ECO:0000256" key="4">
    <source>
        <dbReference type="ARBA" id="ARBA00022801"/>
    </source>
</evidence>
<comment type="function">
    <text evidence="10">A helicase/nuclease that prepares dsDNA breaks (DSB) for recombinational DNA repair. Binds to DSBs and unwinds DNA via a highly rapid and processive ATP-dependent bidirectional helicase activity. Unwinds dsDNA until it encounters a Chi (crossover hotspot instigator) sequence from the 3' direction. Cuts ssDNA a few nucleotides 3' to the Chi site. The properties and activities of the enzyme are changed at Chi. The Chi-altered holoenzyme produces a long 3'-ssDNA overhang and facilitates RecA-binding to the ssDNA for homologous DNA recombination and repair. Holoenzyme degrades any linearized DNA that is unable to undergo homologous recombination. In the holoenzyme this subunit recognizes the wild-type Chi sequence, and when added to isolated RecB increases its ATP-dependent helicase processivity.</text>
</comment>
<dbReference type="GO" id="GO:0003677">
    <property type="term" value="F:DNA binding"/>
    <property type="evidence" value="ECO:0007669"/>
    <property type="project" value="UniProtKB-UniRule"/>
</dbReference>
<feature type="domain" description="RecC C-terminal" evidence="11">
    <location>
        <begin position="838"/>
        <end position="1078"/>
    </location>
</feature>
<keyword evidence="3 10" id="KW-0227">DNA damage</keyword>
<gene>
    <name evidence="10 12" type="primary">recC</name>
    <name evidence="12" type="ORF">OD750_011805</name>
</gene>
<keyword evidence="9 10" id="KW-0234">DNA repair</keyword>
<dbReference type="GO" id="GO:0000724">
    <property type="term" value="P:double-strand break repair via homologous recombination"/>
    <property type="evidence" value="ECO:0007669"/>
    <property type="project" value="UniProtKB-UniRule"/>
</dbReference>
<evidence type="ECO:0000256" key="5">
    <source>
        <dbReference type="ARBA" id="ARBA00022806"/>
    </source>
</evidence>
<dbReference type="InterPro" id="IPR027417">
    <property type="entry name" value="P-loop_NTPase"/>
</dbReference>
<evidence type="ECO:0000256" key="7">
    <source>
        <dbReference type="ARBA" id="ARBA00022840"/>
    </source>
</evidence>
<evidence type="ECO:0000313" key="13">
    <source>
        <dbReference type="Proteomes" id="UP001139971"/>
    </source>
</evidence>
<accession>A0A9X3YM32</accession>
<reference evidence="12" key="1">
    <citation type="submission" date="2023-02" db="EMBL/GenBank/DDBJ databases">
        <title>Tahibacter soli sp. nov. isolated from soil.</title>
        <authorList>
            <person name="Baek J.H."/>
            <person name="Lee J.K."/>
            <person name="Choi D.G."/>
            <person name="Jeon C.O."/>
        </authorList>
    </citation>
    <scope>NUCLEOTIDE SEQUENCE</scope>
    <source>
        <strain evidence="12">BL</strain>
    </source>
</reference>
<dbReference type="HAMAP" id="MF_01486">
    <property type="entry name" value="RecC"/>
    <property type="match status" value="1"/>
</dbReference>
<dbReference type="Pfam" id="PF17946">
    <property type="entry name" value="RecC_C"/>
    <property type="match status" value="1"/>
</dbReference>
<dbReference type="InterPro" id="IPR011335">
    <property type="entry name" value="Restrct_endonuc-II-like"/>
</dbReference>
<proteinExistence type="inferred from homology"/>
<dbReference type="Gene3D" id="3.40.50.300">
    <property type="entry name" value="P-loop containing nucleotide triphosphate hydrolases"/>
    <property type="match status" value="2"/>
</dbReference>
<protein>
    <recommendedName>
        <fullName evidence="10">RecBCD enzyme subunit RecC</fullName>
    </recommendedName>
    <alternativeName>
        <fullName evidence="10">Exonuclease V subunit RecC</fullName>
        <shortName evidence="10">ExoV subunit RecC</shortName>
    </alternativeName>
    <alternativeName>
        <fullName evidence="10">Helicase/nuclease RecBCD subunit RecC</fullName>
    </alternativeName>
</protein>
<keyword evidence="13" id="KW-1185">Reference proteome</keyword>
<dbReference type="Pfam" id="PF04257">
    <property type="entry name" value="Exonuc_V_gamma"/>
    <property type="match status" value="1"/>
</dbReference>
<dbReference type="GO" id="GO:0005524">
    <property type="term" value="F:ATP binding"/>
    <property type="evidence" value="ECO:0007669"/>
    <property type="project" value="UniProtKB-UniRule"/>
</dbReference>
<dbReference type="GO" id="GO:0008854">
    <property type="term" value="F:exodeoxyribonuclease V activity"/>
    <property type="evidence" value="ECO:0007669"/>
    <property type="project" value="InterPro"/>
</dbReference>
<comment type="caution">
    <text evidence="12">The sequence shown here is derived from an EMBL/GenBank/DDBJ whole genome shotgun (WGS) entry which is preliminary data.</text>
</comment>
<dbReference type="NCBIfam" id="TIGR01450">
    <property type="entry name" value="recC"/>
    <property type="match status" value="1"/>
</dbReference>
<evidence type="ECO:0000256" key="9">
    <source>
        <dbReference type="ARBA" id="ARBA00023204"/>
    </source>
</evidence>
<dbReference type="InterPro" id="IPR006697">
    <property type="entry name" value="RecC"/>
</dbReference>
<dbReference type="PIRSF" id="PIRSF000980">
    <property type="entry name" value="RecC"/>
    <property type="match status" value="1"/>
</dbReference>
<keyword evidence="4 10" id="KW-0378">Hydrolase</keyword>
<dbReference type="Gene3D" id="1.10.10.160">
    <property type="match status" value="1"/>
</dbReference>
<evidence type="ECO:0000256" key="6">
    <source>
        <dbReference type="ARBA" id="ARBA00022839"/>
    </source>
</evidence>
<dbReference type="GO" id="GO:0003678">
    <property type="term" value="F:DNA helicase activity"/>
    <property type="evidence" value="ECO:0007669"/>
    <property type="project" value="UniProtKB-UniRule"/>
</dbReference>
<sequence length="1144" mass="126586">MRGEAITPGLMVLQGNRLEDLRDVLALWLRREPLAPLENEVVLVQSNGIAQWFKLALARPERDGGLGVAAAVDVSLPGRFLWNAYRAVLGDDLPETSPFDRSRLVWRLMRLVPAQMHKPAFATLRHYLADDDDLKKRHRVAERIADLYDQYQVYRADWLADWADRRNIWRDAAGRPHALPEAQAWQASLWRALLADVGMPAAAQHRGALQLAFVERLAAAAARPAKLPRRVVVFGISSLPRQTLEALHALSRVTQVLVVVANPCRYYWADIVEHRDLARAAARRQPDKPGMPVAPDASELHLHANPLLASWGKHGRDYLRLLDEMDRPDDYRERFSAWGRAIDLYGEPEARGLLGDVQRAILDLAPLPADPALRPVVEAGDATLDFHIAHSARRELEVLHDALLARMERAARDGDPLAPRDVIVMVPDIHAYAPLIRAVFGRYAPGDERYVPFAVADQRARGNSPLLVAVEHLLGLPESRVGASELVDLLDVPALRRRFGIDAEQLPLVRRWVEGAGIRWGLDAAQRASLGLPPLAQNTWRFGLRRMLLGYAVGDGAGRDGIDPYGEVGGLDAALVGALAQLVQTLERHWAALRTPASPARWAERLRALLDDCFEPRDDEEMIAHDRLVAALEHWQDACAEGELDEALPLAVVREAWLEGLDEGGLSQRFLSGGVAFATLMPMRAIPFRVIALLGMNDGDYPRAQPPNEFDLMAWPGAYRAGDRSRREDDRYLFLEALLSARHALHVSWVGRNVRDDSERPPSVLVGQLRDYLAAGWQGANGAPLLDALTTTHPLQPFSTAYFGGDARLYTYAREWREALAGADAAAPAELSEWTSPSPLTLNDVGSFLQRPVRYFFQQRLKVFFEDADGADDDQETFAFDVLDNHRTSRRLLDRGLAADDAAGGVAAVDAAAERLRRGGELPLAAFGELALAEPLAHAHEAHARAREHAARWPHVLPRVELSFARAGLRIEDWIADLRANDAGERVRIEAAAMPLSEGKTIKYHRCVSVWATHVVAHAAGLSFATWLVAPDAAYRLAPLDHDDALALVDRIGFAYAHGLRAPLPAARKTAFAWIAAEDRGADGAIKAASAYEARDFGRGGEASEDPYLARSFPDFAALHDAGFERWLDLYRPLAQRLQRGDDA</sequence>
<evidence type="ECO:0000256" key="8">
    <source>
        <dbReference type="ARBA" id="ARBA00023125"/>
    </source>
</evidence>
<dbReference type="EMBL" id="JAOVZO020000017">
    <property type="protein sequence ID" value="MDC8013223.1"/>
    <property type="molecule type" value="Genomic_DNA"/>
</dbReference>
<keyword evidence="2 10" id="KW-0547">Nucleotide-binding</keyword>
<keyword evidence="5 10" id="KW-0347">Helicase</keyword>
<keyword evidence="6 10" id="KW-0269">Exonuclease</keyword>
<comment type="miscellaneous">
    <text evidence="10">In the RecBCD complex, RecB has a slow 3'-5' helicase, an exonuclease activity and loads RecA onto ssDNA, RecD has a fast 5'-3' helicase activity, while RecC stimulates the ATPase and processivity of the RecB helicase and contributes to recognition of the Chi site.</text>
</comment>
<keyword evidence="8 10" id="KW-0238">DNA-binding</keyword>
<name>A0A9X3YM32_9GAMM</name>
<comment type="similarity">
    <text evidence="10">Belongs to the RecC family.</text>
</comment>
<keyword evidence="7 10" id="KW-0067">ATP-binding</keyword>
<comment type="subunit">
    <text evidence="10">Heterotrimer of RecB, RecC and RecD. All subunits contribute to DNA-binding.</text>
</comment>
<evidence type="ECO:0000256" key="10">
    <source>
        <dbReference type="HAMAP-Rule" id="MF_01486"/>
    </source>
</evidence>
<dbReference type="InterPro" id="IPR041500">
    <property type="entry name" value="RecC_C"/>
</dbReference>
<dbReference type="Proteomes" id="UP001139971">
    <property type="component" value="Unassembled WGS sequence"/>
</dbReference>
<dbReference type="GO" id="GO:0009338">
    <property type="term" value="C:exodeoxyribonuclease V complex"/>
    <property type="evidence" value="ECO:0007669"/>
    <property type="project" value="InterPro"/>
</dbReference>
<dbReference type="SUPFAM" id="SSF52540">
    <property type="entry name" value="P-loop containing nucleoside triphosphate hydrolases"/>
    <property type="match status" value="2"/>
</dbReference>
<dbReference type="RefSeq" id="WP_263545435.1">
    <property type="nucleotide sequence ID" value="NZ_JAOVZO020000017.1"/>
</dbReference>
<organism evidence="12 13">
    <name type="scientific">Tahibacter soli</name>
    <dbReference type="NCBI Taxonomy" id="2983605"/>
    <lineage>
        <taxon>Bacteria</taxon>
        <taxon>Pseudomonadati</taxon>
        <taxon>Pseudomonadota</taxon>
        <taxon>Gammaproteobacteria</taxon>
        <taxon>Lysobacterales</taxon>
        <taxon>Rhodanobacteraceae</taxon>
        <taxon>Tahibacter</taxon>
    </lineage>
</organism>
<dbReference type="InterPro" id="IPR013986">
    <property type="entry name" value="DExx_box_DNA_helicase_dom_sf"/>
</dbReference>
<dbReference type="PANTHER" id="PTHR30591">
    <property type="entry name" value="RECBCD ENZYME SUBUNIT RECC"/>
    <property type="match status" value="1"/>
</dbReference>